<proteinExistence type="inferred from homology"/>
<keyword evidence="6" id="KW-1133">Transmembrane helix</keyword>
<organism evidence="11 12">
    <name type="scientific">Suillus luteus UH-Slu-Lm8-n1</name>
    <dbReference type="NCBI Taxonomy" id="930992"/>
    <lineage>
        <taxon>Eukaryota</taxon>
        <taxon>Fungi</taxon>
        <taxon>Dikarya</taxon>
        <taxon>Basidiomycota</taxon>
        <taxon>Agaricomycotina</taxon>
        <taxon>Agaricomycetes</taxon>
        <taxon>Agaricomycetidae</taxon>
        <taxon>Boletales</taxon>
        <taxon>Suillineae</taxon>
        <taxon>Suillaceae</taxon>
        <taxon>Suillus</taxon>
    </lineage>
</organism>
<dbReference type="InterPro" id="IPR018108">
    <property type="entry name" value="MCP_transmembrane"/>
</dbReference>
<evidence type="ECO:0000256" key="1">
    <source>
        <dbReference type="ARBA" id="ARBA00004225"/>
    </source>
</evidence>
<evidence type="ECO:0000256" key="10">
    <source>
        <dbReference type="RuleBase" id="RU000488"/>
    </source>
</evidence>
<dbReference type="Proteomes" id="UP000054485">
    <property type="component" value="Unassembled WGS sequence"/>
</dbReference>
<dbReference type="STRING" id="930992.A0A0D0B381"/>
<dbReference type="InterPro" id="IPR023395">
    <property type="entry name" value="MCP_dom_sf"/>
</dbReference>
<keyword evidence="7" id="KW-0496">Mitochondrion</keyword>
<keyword evidence="3 10" id="KW-0813">Transport</keyword>
<evidence type="ECO:0000256" key="6">
    <source>
        <dbReference type="ARBA" id="ARBA00022989"/>
    </source>
</evidence>
<dbReference type="AlphaFoldDB" id="A0A0D0B381"/>
<evidence type="ECO:0000256" key="9">
    <source>
        <dbReference type="PROSITE-ProRule" id="PRU00282"/>
    </source>
</evidence>
<reference evidence="11 12" key="1">
    <citation type="submission" date="2014-04" db="EMBL/GenBank/DDBJ databases">
        <authorList>
            <consortium name="DOE Joint Genome Institute"/>
            <person name="Kuo A."/>
            <person name="Ruytinx J."/>
            <person name="Rineau F."/>
            <person name="Colpaert J."/>
            <person name="Kohler A."/>
            <person name="Nagy L.G."/>
            <person name="Floudas D."/>
            <person name="Copeland A."/>
            <person name="Barry K.W."/>
            <person name="Cichocki N."/>
            <person name="Veneault-Fourrey C."/>
            <person name="LaButti K."/>
            <person name="Lindquist E.A."/>
            <person name="Lipzen A."/>
            <person name="Lundell T."/>
            <person name="Morin E."/>
            <person name="Murat C."/>
            <person name="Sun H."/>
            <person name="Tunlid A."/>
            <person name="Henrissat B."/>
            <person name="Grigoriev I.V."/>
            <person name="Hibbett D.S."/>
            <person name="Martin F."/>
            <person name="Nordberg H.P."/>
            <person name="Cantor M.N."/>
            <person name="Hua S.X."/>
        </authorList>
    </citation>
    <scope>NUCLEOTIDE SEQUENCE [LARGE SCALE GENOMIC DNA]</scope>
    <source>
        <strain evidence="11 12">UH-Slu-Lm8-n1</strain>
    </source>
</reference>
<keyword evidence="5" id="KW-0677">Repeat</keyword>
<dbReference type="Gene3D" id="1.50.40.10">
    <property type="entry name" value="Mitochondrial carrier domain"/>
    <property type="match status" value="2"/>
</dbReference>
<feature type="repeat" description="Solcar" evidence="9">
    <location>
        <begin position="16"/>
        <end position="101"/>
    </location>
</feature>
<feature type="repeat" description="Solcar" evidence="9">
    <location>
        <begin position="114"/>
        <end position="203"/>
    </location>
</feature>
<dbReference type="HOGENOM" id="CLU_015166_16_0_1"/>
<protein>
    <recommendedName>
        <fullName evidence="13">Mitochondrial carrier</fullName>
    </recommendedName>
</protein>
<dbReference type="PROSITE" id="PS50920">
    <property type="entry name" value="SOLCAR"/>
    <property type="match status" value="3"/>
</dbReference>
<accession>A0A0D0B381</accession>
<evidence type="ECO:0000256" key="8">
    <source>
        <dbReference type="ARBA" id="ARBA00023136"/>
    </source>
</evidence>
<dbReference type="PANTHER" id="PTHR45624">
    <property type="entry name" value="MITOCHONDRIAL BASIC AMINO ACIDS TRANSPORTER-RELATED"/>
    <property type="match status" value="1"/>
</dbReference>
<dbReference type="EMBL" id="KN835138">
    <property type="protein sequence ID" value="KIK48466.1"/>
    <property type="molecule type" value="Genomic_DNA"/>
</dbReference>
<evidence type="ECO:0000256" key="5">
    <source>
        <dbReference type="ARBA" id="ARBA00022737"/>
    </source>
</evidence>
<evidence type="ECO:0000256" key="3">
    <source>
        <dbReference type="ARBA" id="ARBA00022448"/>
    </source>
</evidence>
<evidence type="ECO:0008006" key="13">
    <source>
        <dbReference type="Google" id="ProtNLM"/>
    </source>
</evidence>
<name>A0A0D0B381_9AGAM</name>
<feature type="repeat" description="Solcar" evidence="9">
    <location>
        <begin position="214"/>
        <end position="295"/>
    </location>
</feature>
<comment type="subcellular location">
    <subcellularLocation>
        <location evidence="1">Mitochondrion membrane</location>
        <topology evidence="1">Multi-pass membrane protein</topology>
    </subcellularLocation>
</comment>
<keyword evidence="4 9" id="KW-0812">Transmembrane</keyword>
<dbReference type="GO" id="GO:1902603">
    <property type="term" value="P:carnitine transmembrane transport"/>
    <property type="evidence" value="ECO:0007669"/>
    <property type="project" value="TreeGrafter"/>
</dbReference>
<dbReference type="GO" id="GO:0015227">
    <property type="term" value="F:O-acyl-L-carnitine transmembrane transporter activity"/>
    <property type="evidence" value="ECO:0007669"/>
    <property type="project" value="TreeGrafter"/>
</dbReference>
<dbReference type="GO" id="GO:0006839">
    <property type="term" value="P:mitochondrial transport"/>
    <property type="evidence" value="ECO:0007669"/>
    <property type="project" value="TreeGrafter"/>
</dbReference>
<reference evidence="12" key="2">
    <citation type="submission" date="2015-01" db="EMBL/GenBank/DDBJ databases">
        <title>Evolutionary Origins and Diversification of the Mycorrhizal Mutualists.</title>
        <authorList>
            <consortium name="DOE Joint Genome Institute"/>
            <consortium name="Mycorrhizal Genomics Consortium"/>
            <person name="Kohler A."/>
            <person name="Kuo A."/>
            <person name="Nagy L.G."/>
            <person name="Floudas D."/>
            <person name="Copeland A."/>
            <person name="Barry K.W."/>
            <person name="Cichocki N."/>
            <person name="Veneault-Fourrey C."/>
            <person name="LaButti K."/>
            <person name="Lindquist E.A."/>
            <person name="Lipzen A."/>
            <person name="Lundell T."/>
            <person name="Morin E."/>
            <person name="Murat C."/>
            <person name="Riley R."/>
            <person name="Ohm R."/>
            <person name="Sun H."/>
            <person name="Tunlid A."/>
            <person name="Henrissat B."/>
            <person name="Grigoriev I.V."/>
            <person name="Hibbett D.S."/>
            <person name="Martin F."/>
        </authorList>
    </citation>
    <scope>NUCLEOTIDE SEQUENCE [LARGE SCALE GENOMIC DNA]</scope>
    <source>
        <strain evidence="12">UH-Slu-Lm8-n1</strain>
    </source>
</reference>
<gene>
    <name evidence="11" type="ORF">CY34DRAFT_672304</name>
</gene>
<evidence type="ECO:0000256" key="4">
    <source>
        <dbReference type="ARBA" id="ARBA00022692"/>
    </source>
</evidence>
<dbReference type="PANTHER" id="PTHR45624:SF4">
    <property type="entry name" value="CONGESTED-LIKE TRACHEA PROTEIN-RELATED"/>
    <property type="match status" value="1"/>
</dbReference>
<dbReference type="GO" id="GO:0031966">
    <property type="term" value="C:mitochondrial membrane"/>
    <property type="evidence" value="ECO:0007669"/>
    <property type="project" value="UniProtKB-SubCell"/>
</dbReference>
<dbReference type="Pfam" id="PF00153">
    <property type="entry name" value="Mito_carr"/>
    <property type="match status" value="3"/>
</dbReference>
<sequence length="295" mass="30666">MSSEAPAVEETKNSAIDNVKSFIAGGFGGVSAVLVGHPFDLTKTRLQTAAPGAYTGAIDVVKKTLARDGVTGLYRGMVPPLLGVTPIFAVSFWAYDASKSLILTLTPKRTSEKLSTAELAAAGFLSAVPTTLITAPVERAKVLLQVQGQGGSGPQYKGVFDVMKHLYREGGIRSIFRGTGATIARDGPGSAVYFAAYEVTKKALMPAGSSAGDLNLGVIMFAGGTAGVAMWSIAIPPDVLKSRIQSAPSGTYAGLFDCFRKTVARDGITALWKGLGPAMARAFPANAATFVRFVP</sequence>
<evidence type="ECO:0000256" key="2">
    <source>
        <dbReference type="ARBA" id="ARBA00006375"/>
    </source>
</evidence>
<keyword evidence="12" id="KW-1185">Reference proteome</keyword>
<comment type="similarity">
    <text evidence="2 10">Belongs to the mitochondrial carrier (TC 2.A.29) family.</text>
</comment>
<evidence type="ECO:0000313" key="12">
    <source>
        <dbReference type="Proteomes" id="UP000054485"/>
    </source>
</evidence>
<dbReference type="InterPro" id="IPR050567">
    <property type="entry name" value="Mitochondrial_Carrier"/>
</dbReference>
<evidence type="ECO:0000313" key="11">
    <source>
        <dbReference type="EMBL" id="KIK48466.1"/>
    </source>
</evidence>
<dbReference type="SUPFAM" id="SSF103506">
    <property type="entry name" value="Mitochondrial carrier"/>
    <property type="match status" value="1"/>
</dbReference>
<evidence type="ECO:0000256" key="7">
    <source>
        <dbReference type="ARBA" id="ARBA00023128"/>
    </source>
</evidence>
<dbReference type="OrthoDB" id="14252at2759"/>
<dbReference type="InParanoid" id="A0A0D0B381"/>
<keyword evidence="8 9" id="KW-0472">Membrane</keyword>